<name>A0ABP0G857_CLALP</name>
<proteinExistence type="predicted"/>
<accession>A0ABP0G857</accession>
<gene>
    <name evidence="1" type="ORF">CVLEPA_LOCUS19865</name>
</gene>
<comment type="caution">
    <text evidence="1">The sequence shown here is derived from an EMBL/GenBank/DDBJ whole genome shotgun (WGS) entry which is preliminary data.</text>
</comment>
<sequence>MRILICDESCSHARSASLHTASGRSDSSFIQDNNYLSAHSFCTHLLKPCTCRSYDILLQGAWSVRNHILVSNNLRQCEDVSKEIRLSMRWRRYEYDAATSEKK</sequence>
<protein>
    <submittedName>
        <fullName evidence="1">Uncharacterized protein</fullName>
    </submittedName>
</protein>
<evidence type="ECO:0000313" key="1">
    <source>
        <dbReference type="EMBL" id="CAK8687805.1"/>
    </source>
</evidence>
<dbReference type="Proteomes" id="UP001642483">
    <property type="component" value="Unassembled WGS sequence"/>
</dbReference>
<dbReference type="EMBL" id="CAWYQH010000106">
    <property type="protein sequence ID" value="CAK8687805.1"/>
    <property type="molecule type" value="Genomic_DNA"/>
</dbReference>
<keyword evidence="2" id="KW-1185">Reference proteome</keyword>
<evidence type="ECO:0000313" key="2">
    <source>
        <dbReference type="Proteomes" id="UP001642483"/>
    </source>
</evidence>
<organism evidence="1 2">
    <name type="scientific">Clavelina lepadiformis</name>
    <name type="common">Light-bulb sea squirt</name>
    <name type="synonym">Ascidia lepadiformis</name>
    <dbReference type="NCBI Taxonomy" id="159417"/>
    <lineage>
        <taxon>Eukaryota</taxon>
        <taxon>Metazoa</taxon>
        <taxon>Chordata</taxon>
        <taxon>Tunicata</taxon>
        <taxon>Ascidiacea</taxon>
        <taxon>Aplousobranchia</taxon>
        <taxon>Clavelinidae</taxon>
        <taxon>Clavelina</taxon>
    </lineage>
</organism>
<reference evidence="1 2" key="1">
    <citation type="submission" date="2024-02" db="EMBL/GenBank/DDBJ databases">
        <authorList>
            <person name="Daric V."/>
            <person name="Darras S."/>
        </authorList>
    </citation>
    <scope>NUCLEOTIDE SEQUENCE [LARGE SCALE GENOMIC DNA]</scope>
</reference>